<evidence type="ECO:0000256" key="3">
    <source>
        <dbReference type="ARBA" id="ARBA00022989"/>
    </source>
</evidence>
<dbReference type="InterPro" id="IPR008547">
    <property type="entry name" value="DUF829_TMEM53"/>
</dbReference>
<keyword evidence="3" id="KW-1133">Transmembrane helix</keyword>
<gene>
    <name evidence="7" type="ORF">B0H15DRAFT_867773</name>
</gene>
<comment type="caution">
    <text evidence="7">The sequence shown here is derived from an EMBL/GenBank/DDBJ whole genome shotgun (WGS) entry which is preliminary data.</text>
</comment>
<organism evidence="7 8">
    <name type="scientific">Mycena belliarum</name>
    <dbReference type="NCBI Taxonomy" id="1033014"/>
    <lineage>
        <taxon>Eukaryota</taxon>
        <taxon>Fungi</taxon>
        <taxon>Dikarya</taxon>
        <taxon>Basidiomycota</taxon>
        <taxon>Agaricomycotina</taxon>
        <taxon>Agaricomycetes</taxon>
        <taxon>Agaricomycetidae</taxon>
        <taxon>Agaricales</taxon>
        <taxon>Marasmiineae</taxon>
        <taxon>Mycenaceae</taxon>
        <taxon>Mycena</taxon>
    </lineage>
</organism>
<evidence type="ECO:0000256" key="5">
    <source>
        <dbReference type="ARBA" id="ARBA00023242"/>
    </source>
</evidence>
<accession>A0AAD6XEZ8</accession>
<dbReference type="Pfam" id="PF05705">
    <property type="entry name" value="DUF829"/>
    <property type="match status" value="1"/>
</dbReference>
<dbReference type="PANTHER" id="PTHR12265:SF30">
    <property type="entry name" value="TRANSMEMBRANE PROTEIN 53"/>
    <property type="match status" value="1"/>
</dbReference>
<reference evidence="7" key="1">
    <citation type="submission" date="2023-03" db="EMBL/GenBank/DDBJ databases">
        <title>Massive genome expansion in bonnet fungi (Mycena s.s.) driven by repeated elements and novel gene families across ecological guilds.</title>
        <authorList>
            <consortium name="Lawrence Berkeley National Laboratory"/>
            <person name="Harder C.B."/>
            <person name="Miyauchi S."/>
            <person name="Viragh M."/>
            <person name="Kuo A."/>
            <person name="Thoen E."/>
            <person name="Andreopoulos B."/>
            <person name="Lu D."/>
            <person name="Skrede I."/>
            <person name="Drula E."/>
            <person name="Henrissat B."/>
            <person name="Morin E."/>
            <person name="Kohler A."/>
            <person name="Barry K."/>
            <person name="LaButti K."/>
            <person name="Morin E."/>
            <person name="Salamov A."/>
            <person name="Lipzen A."/>
            <person name="Mereny Z."/>
            <person name="Hegedus B."/>
            <person name="Baldrian P."/>
            <person name="Stursova M."/>
            <person name="Weitz H."/>
            <person name="Taylor A."/>
            <person name="Grigoriev I.V."/>
            <person name="Nagy L.G."/>
            <person name="Martin F."/>
            <person name="Kauserud H."/>
        </authorList>
    </citation>
    <scope>NUCLEOTIDE SEQUENCE</scope>
    <source>
        <strain evidence="7">CBHHK173m</strain>
    </source>
</reference>
<dbReference type="EMBL" id="JARJCN010000102">
    <property type="protein sequence ID" value="KAJ7075179.1"/>
    <property type="molecule type" value="Genomic_DNA"/>
</dbReference>
<dbReference type="PANTHER" id="PTHR12265">
    <property type="entry name" value="TRANSMEMBRANE PROTEIN 53"/>
    <property type="match status" value="1"/>
</dbReference>
<protein>
    <recommendedName>
        <fullName evidence="9">Transmembrane protein 53</fullName>
    </recommendedName>
</protein>
<keyword evidence="5" id="KW-0539">Nucleus</keyword>
<evidence type="ECO:0000313" key="7">
    <source>
        <dbReference type="EMBL" id="KAJ7075179.1"/>
    </source>
</evidence>
<dbReference type="GO" id="GO:0031965">
    <property type="term" value="C:nuclear membrane"/>
    <property type="evidence" value="ECO:0007669"/>
    <property type="project" value="UniProtKB-SubCell"/>
</dbReference>
<keyword evidence="2" id="KW-0812">Transmembrane</keyword>
<evidence type="ECO:0000256" key="6">
    <source>
        <dbReference type="ARBA" id="ARBA00037847"/>
    </source>
</evidence>
<evidence type="ECO:0008006" key="9">
    <source>
        <dbReference type="Google" id="ProtNLM"/>
    </source>
</evidence>
<evidence type="ECO:0000256" key="1">
    <source>
        <dbReference type="ARBA" id="ARBA00004126"/>
    </source>
</evidence>
<name>A0AAD6XEZ8_9AGAR</name>
<evidence type="ECO:0000256" key="2">
    <source>
        <dbReference type="ARBA" id="ARBA00022692"/>
    </source>
</evidence>
<dbReference type="Proteomes" id="UP001222325">
    <property type="component" value="Unassembled WGS sequence"/>
</dbReference>
<proteinExistence type="predicted"/>
<keyword evidence="4" id="KW-0472">Membrane</keyword>
<keyword evidence="8" id="KW-1185">Reference proteome</keyword>
<evidence type="ECO:0000256" key="4">
    <source>
        <dbReference type="ARBA" id="ARBA00023136"/>
    </source>
</evidence>
<evidence type="ECO:0000313" key="8">
    <source>
        <dbReference type="Proteomes" id="UP001222325"/>
    </source>
</evidence>
<comment type="subcellular location">
    <subcellularLocation>
        <location evidence="6">Endomembrane system</location>
        <topology evidence="6">Single-pass membrane protein</topology>
    </subcellularLocation>
    <subcellularLocation>
        <location evidence="1">Nucleus membrane</location>
    </subcellularLocation>
</comment>
<dbReference type="AlphaFoldDB" id="A0AAD6XEZ8"/>
<sequence length="313" mass="34596">MHGINADTAMDAAKDPSISSVNAPRIDLQRLGEDIHICYGNPTGRNSNIDPRVIICFGWMDAPLRVLEKYAVNHRLIWPSSDIIIVQSHSAWIWSGEKKRTETLRPLASYLLSTVYRSPRGSGGVFLHVLSNGGGFQLITLSKVLASSGSESDTIRNRENIRLATVLDSTPGTGEYSSLLSTIRTGVKSAGVRTILTVPVSMLYLVLRARSVVMGEGNLFTRLQSGLQAEELLPRTMAQAPRVYIYSATDSMVPAESVEKHISILTKSSPLVDIETEKFSDSQHILHERKDPSRYWNAVRRVWARSAPARAKL</sequence>